<dbReference type="Pfam" id="PF18011">
    <property type="entry name" value="Catalase_C"/>
    <property type="match status" value="1"/>
</dbReference>
<dbReference type="GO" id="GO:0020037">
    <property type="term" value="F:heme binding"/>
    <property type="evidence" value="ECO:0007669"/>
    <property type="project" value="UniProtKB-UniRule"/>
</dbReference>
<comment type="similarity">
    <text evidence="2 10">Belongs to the catalase family.</text>
</comment>
<dbReference type="InterPro" id="IPR011614">
    <property type="entry name" value="Catalase_core"/>
</dbReference>
<dbReference type="SUPFAM" id="SSF52317">
    <property type="entry name" value="Class I glutamine amidotransferase-like"/>
    <property type="match status" value="1"/>
</dbReference>
<dbReference type="Pfam" id="PF00199">
    <property type="entry name" value="Catalase"/>
    <property type="match status" value="2"/>
</dbReference>
<dbReference type="EC" id="1.11.1.6" evidence="3 10"/>
<feature type="signal peptide" evidence="14">
    <location>
        <begin position="1"/>
        <end position="23"/>
    </location>
</feature>
<keyword evidence="9 10" id="KW-0376">Hydrogen peroxide</keyword>
<dbReference type="PANTHER" id="PTHR42821:SF1">
    <property type="entry name" value="CATALASE-B"/>
    <property type="match status" value="1"/>
</dbReference>
<dbReference type="PROSITE" id="PS00437">
    <property type="entry name" value="CATALASE_1"/>
    <property type="match status" value="1"/>
</dbReference>
<evidence type="ECO:0000313" key="17">
    <source>
        <dbReference type="Proteomes" id="UP000027586"/>
    </source>
</evidence>
<comment type="cofactor">
    <cofactor evidence="1 10 12">
        <name>heme</name>
        <dbReference type="ChEBI" id="CHEBI:30413"/>
    </cofactor>
</comment>
<evidence type="ECO:0000256" key="10">
    <source>
        <dbReference type="PIRNR" id="PIRNR038927"/>
    </source>
</evidence>
<dbReference type="GO" id="GO:0006979">
    <property type="term" value="P:response to oxidative stress"/>
    <property type="evidence" value="ECO:0007669"/>
    <property type="project" value="InterPro"/>
</dbReference>
<evidence type="ECO:0000256" key="3">
    <source>
        <dbReference type="ARBA" id="ARBA00012314"/>
    </source>
</evidence>
<sequence>MKAGSILSAIISISLAVQHVACAQDTGECAFNKQATDSKGDPKTAQLEEFTVNNAGQQEATNFGQLVNNTDSLKAGLGGPTLLEDFMMREKIMHFDHERIPERAVHARGVGAHGYFETYDDWSNITAAKFLRTPGHKTPVFVRFSTVLGSRGSPDTVRDVRGFATRFYTEEGLFDLGHRQRDCSFLYTGYECNSPSHDNTTDISQIISIIDAIKFPDLIHAGKPEPDTEVPQAGTAHQTAYDFFAEFPETLHTVFWALSGRGIPNSLRQVEGFGVHTFRLINEDGESNFVKFHWKPLQGLSNMLWDEAQKVAGHDIDFHRNDLYTAINNGDYPEWEFGVQIIPEKDADKYDFDLTDPTKIVPESLVPVKTIGKMVLNRNVDNYFSETEQVTFHPGHVVRGIGFTNDPLLQGRLFSYLDTQLNRMSSPNFMQIPINRPINKVHNNQRDGYMQQNIYKGNVAYHPNGLQDNTPSMVEPKDGGYIDYPEKIVGTKQRGRSAKFFDYYSQARLYYNSLTKAEQQQMVDGLRFEIGKSKSLDVRKRMIGVINQVDNDLACRIAKRINVDCPDKVADNDGTKSTGLSIEHFPKPNNIRTRTVAILTAPGTDADEAQAMFDYLKDQGAYPTLIGVNLGEQDGLNITSTYMHTASVLFDAVYVPGGSKGIDTLTDDLAQFPYDEPKMFVVDAFRHCKPIAATGEGVDFVNDAISSVKISNKEGIVTGKSVDSITGDFKNALINQRFWSRLTLDKQ</sequence>
<evidence type="ECO:0000256" key="6">
    <source>
        <dbReference type="ARBA" id="ARBA00022723"/>
    </source>
</evidence>
<dbReference type="InterPro" id="IPR029062">
    <property type="entry name" value="Class_I_gatase-like"/>
</dbReference>
<keyword evidence="14" id="KW-0732">Signal</keyword>
<dbReference type="PRINTS" id="PR00067">
    <property type="entry name" value="CATALASE"/>
</dbReference>
<feature type="active site" evidence="11">
    <location>
        <position position="199"/>
    </location>
</feature>
<evidence type="ECO:0000256" key="14">
    <source>
        <dbReference type="SAM" id="SignalP"/>
    </source>
</evidence>
<dbReference type="PROSITE" id="PS51402">
    <property type="entry name" value="CATALASE_3"/>
    <property type="match status" value="1"/>
</dbReference>
<dbReference type="InterPro" id="IPR024712">
    <property type="entry name" value="Catalase_clade2"/>
</dbReference>
<dbReference type="Pfam" id="PF06628">
    <property type="entry name" value="Catalase-rel"/>
    <property type="match status" value="1"/>
</dbReference>
<comment type="caution">
    <text evidence="16">The sequence shown here is derived from an EMBL/GenBank/DDBJ whole genome shotgun (WGS) entry which is preliminary data.</text>
</comment>
<protein>
    <recommendedName>
        <fullName evidence="3 10">Catalase</fullName>
        <ecNumber evidence="3 10">1.11.1.6</ecNumber>
    </recommendedName>
</protein>
<gene>
    <name evidence="16" type="ORF">LCOR_06918.1</name>
</gene>
<organism evidence="16 17">
    <name type="scientific">Lichtheimia corymbifera JMRC:FSU:9682</name>
    <dbReference type="NCBI Taxonomy" id="1263082"/>
    <lineage>
        <taxon>Eukaryota</taxon>
        <taxon>Fungi</taxon>
        <taxon>Fungi incertae sedis</taxon>
        <taxon>Mucoromycota</taxon>
        <taxon>Mucoromycotina</taxon>
        <taxon>Mucoromycetes</taxon>
        <taxon>Mucorales</taxon>
        <taxon>Lichtheimiaceae</taxon>
        <taxon>Lichtheimia</taxon>
    </lineage>
</organism>
<feature type="cross-link" description="3'-histidyl-3-tyrosine (His-Tyr)" evidence="13">
    <location>
        <begin position="393"/>
        <end position="416"/>
    </location>
</feature>
<dbReference type="Gene3D" id="1.20.1370.20">
    <property type="match status" value="1"/>
</dbReference>
<dbReference type="VEuPathDB" id="FungiDB:LCOR_06918.1"/>
<evidence type="ECO:0000256" key="9">
    <source>
        <dbReference type="ARBA" id="ARBA00023324"/>
    </source>
</evidence>
<name>A0A068S0A7_9FUNG</name>
<dbReference type="InterPro" id="IPR020835">
    <property type="entry name" value="Catalase_sf"/>
</dbReference>
<dbReference type="GO" id="GO:0046872">
    <property type="term" value="F:metal ion binding"/>
    <property type="evidence" value="ECO:0007669"/>
    <property type="project" value="UniProtKB-KW"/>
</dbReference>
<dbReference type="SUPFAM" id="SSF56634">
    <property type="entry name" value="Heme-dependent catalase-like"/>
    <property type="match status" value="1"/>
</dbReference>
<accession>A0A068S0A7</accession>
<dbReference type="InterPro" id="IPR043156">
    <property type="entry name" value="Catalase_clade2_helical"/>
</dbReference>
<keyword evidence="6 10" id="KW-0479">Metal-binding</keyword>
<proteinExistence type="inferred from homology"/>
<reference evidence="16" key="1">
    <citation type="submission" date="2013-08" db="EMBL/GenBank/DDBJ databases">
        <title>Gene expansion shapes genome architecture in the human pathogen Lichtheimia corymbifera: an evolutionary genomics analysis in the ancient terrestrial Mucorales (Mucoromycotina).</title>
        <authorList>
            <person name="Schwartze V.U."/>
            <person name="Winter S."/>
            <person name="Shelest E."/>
            <person name="Marcet-Houben M."/>
            <person name="Horn F."/>
            <person name="Wehner S."/>
            <person name="Hoffmann K."/>
            <person name="Riege K."/>
            <person name="Sammeth M."/>
            <person name="Nowrousian M."/>
            <person name="Valiante V."/>
            <person name="Linde J."/>
            <person name="Jacobsen I.D."/>
            <person name="Marz M."/>
            <person name="Brakhage A.A."/>
            <person name="Gabaldon T."/>
            <person name="Bocker S."/>
            <person name="Voigt K."/>
        </authorList>
    </citation>
    <scope>NUCLEOTIDE SEQUENCE [LARGE SCALE GENOMIC DNA]</scope>
    <source>
        <strain evidence="16">FSU 9682</strain>
    </source>
</reference>
<dbReference type="InterPro" id="IPR010582">
    <property type="entry name" value="Catalase_immune_responsive"/>
</dbReference>
<feature type="chain" id="PRO_5001652793" description="Catalase" evidence="14">
    <location>
        <begin position="24"/>
        <end position="747"/>
    </location>
</feature>
<feature type="active site" evidence="11">
    <location>
        <position position="106"/>
    </location>
</feature>
<dbReference type="SMART" id="SM01060">
    <property type="entry name" value="Catalase"/>
    <property type="match status" value="1"/>
</dbReference>
<dbReference type="CDD" id="cd03132">
    <property type="entry name" value="GATase1_catalase"/>
    <property type="match status" value="1"/>
</dbReference>
<keyword evidence="7 10" id="KW-0560">Oxidoreductase</keyword>
<keyword evidence="17" id="KW-1185">Reference proteome</keyword>
<dbReference type="InterPro" id="IPR018028">
    <property type="entry name" value="Catalase"/>
</dbReference>
<dbReference type="STRING" id="1263082.A0A068S0A7"/>
<keyword evidence="5 10" id="KW-0349">Heme</keyword>
<evidence type="ECO:0000256" key="8">
    <source>
        <dbReference type="ARBA" id="ARBA00023004"/>
    </source>
</evidence>
<dbReference type="AlphaFoldDB" id="A0A068S0A7"/>
<dbReference type="PIRSF" id="PIRSF038927">
    <property type="entry name" value="Catalase_clade2"/>
    <property type="match status" value="1"/>
</dbReference>
<keyword evidence="8 10" id="KW-0408">Iron</keyword>
<dbReference type="OrthoDB" id="6880011at2759"/>
<evidence type="ECO:0000256" key="1">
    <source>
        <dbReference type="ARBA" id="ARBA00001971"/>
    </source>
</evidence>
<evidence type="ECO:0000256" key="4">
    <source>
        <dbReference type="ARBA" id="ARBA00022559"/>
    </source>
</evidence>
<evidence type="ECO:0000256" key="7">
    <source>
        <dbReference type="ARBA" id="ARBA00023002"/>
    </source>
</evidence>
<evidence type="ECO:0000256" key="13">
    <source>
        <dbReference type="PIRSR" id="PIRSR038927-4"/>
    </source>
</evidence>
<evidence type="ECO:0000259" key="15">
    <source>
        <dbReference type="SMART" id="SM01060"/>
    </source>
</evidence>
<feature type="binding site" description="axial binding residue" evidence="12">
    <location>
        <position position="416"/>
    </location>
    <ligand>
        <name>heme</name>
        <dbReference type="ChEBI" id="CHEBI:30413"/>
    </ligand>
    <ligandPart>
        <name>Fe</name>
        <dbReference type="ChEBI" id="CHEBI:18248"/>
    </ligandPart>
</feature>
<dbReference type="GO" id="GO:0004096">
    <property type="term" value="F:catalase activity"/>
    <property type="evidence" value="ECO:0007669"/>
    <property type="project" value="UniProtKB-UniRule"/>
</dbReference>
<evidence type="ECO:0000256" key="5">
    <source>
        <dbReference type="ARBA" id="ARBA00022617"/>
    </source>
</evidence>
<dbReference type="Gene3D" id="2.40.180.10">
    <property type="entry name" value="Catalase core domain"/>
    <property type="match status" value="1"/>
</dbReference>
<comment type="function">
    <text evidence="10">Occurs in almost all aerobically respiring organisms and serves to protect cells from the toxic effects of hydrogen peroxide.</text>
</comment>
<dbReference type="Proteomes" id="UP000027586">
    <property type="component" value="Unassembled WGS sequence"/>
</dbReference>
<feature type="domain" description="Catalase core" evidence="15">
    <location>
        <begin position="60"/>
        <end position="470"/>
    </location>
</feature>
<dbReference type="GO" id="GO:0005829">
    <property type="term" value="C:cytosol"/>
    <property type="evidence" value="ECO:0007669"/>
    <property type="project" value="TreeGrafter"/>
</dbReference>
<dbReference type="Gene3D" id="3.40.50.880">
    <property type="match status" value="1"/>
</dbReference>
<evidence type="ECO:0000313" key="16">
    <source>
        <dbReference type="EMBL" id="CDH55808.1"/>
    </source>
</evidence>
<keyword evidence="4 10" id="KW-0575">Peroxidase</keyword>
<dbReference type="InterPro" id="IPR002226">
    <property type="entry name" value="Catalase_haem_BS"/>
</dbReference>
<evidence type="ECO:0000256" key="12">
    <source>
        <dbReference type="PIRSR" id="PIRSR038927-2"/>
    </source>
</evidence>
<dbReference type="InterPro" id="IPR041399">
    <property type="entry name" value="Catalase_large_C"/>
</dbReference>
<comment type="catalytic activity">
    <reaction evidence="10">
        <text>2 H2O2 = O2 + 2 H2O</text>
        <dbReference type="Rhea" id="RHEA:20309"/>
        <dbReference type="ChEBI" id="CHEBI:15377"/>
        <dbReference type="ChEBI" id="CHEBI:15379"/>
        <dbReference type="ChEBI" id="CHEBI:16240"/>
        <dbReference type="EC" id="1.11.1.6"/>
    </reaction>
</comment>
<evidence type="ECO:0000256" key="11">
    <source>
        <dbReference type="PIRSR" id="PIRSR038927-1"/>
    </source>
</evidence>
<dbReference type="PANTHER" id="PTHR42821">
    <property type="entry name" value="CATALASE"/>
    <property type="match status" value="1"/>
</dbReference>
<evidence type="ECO:0000256" key="2">
    <source>
        <dbReference type="ARBA" id="ARBA00005329"/>
    </source>
</evidence>
<dbReference type="GO" id="GO:0042744">
    <property type="term" value="P:hydrogen peroxide catabolic process"/>
    <property type="evidence" value="ECO:0007669"/>
    <property type="project" value="UniProtKB-UniRule"/>
</dbReference>
<dbReference type="EMBL" id="CBTN010000033">
    <property type="protein sequence ID" value="CDH55808.1"/>
    <property type="molecule type" value="Genomic_DNA"/>
</dbReference>